<dbReference type="GO" id="GO:0008017">
    <property type="term" value="F:microtubule binding"/>
    <property type="evidence" value="ECO:0007669"/>
    <property type="project" value="InterPro"/>
</dbReference>
<dbReference type="eggNOG" id="ENOG502QR5K">
    <property type="taxonomic scope" value="Eukaryota"/>
</dbReference>
<feature type="region of interest" description="Disordered" evidence="1">
    <location>
        <begin position="547"/>
        <end position="652"/>
    </location>
</feature>
<evidence type="ECO:0000313" key="2">
    <source>
        <dbReference type="EMBL" id="ERN04915.1"/>
    </source>
</evidence>
<evidence type="ECO:0000256" key="1">
    <source>
        <dbReference type="SAM" id="MobiDB-lite"/>
    </source>
</evidence>
<dbReference type="AlphaFoldDB" id="W1PCZ0"/>
<feature type="compositionally biased region" description="Basic and acidic residues" evidence="1">
    <location>
        <begin position="642"/>
        <end position="652"/>
    </location>
</feature>
<evidence type="ECO:0000313" key="3">
    <source>
        <dbReference type="Proteomes" id="UP000017836"/>
    </source>
</evidence>
<dbReference type="Proteomes" id="UP000017836">
    <property type="component" value="Unassembled WGS sequence"/>
</dbReference>
<reference evidence="3" key="1">
    <citation type="journal article" date="2013" name="Science">
        <title>The Amborella genome and the evolution of flowering plants.</title>
        <authorList>
            <consortium name="Amborella Genome Project"/>
        </authorList>
    </citation>
    <scope>NUCLEOTIDE SEQUENCE [LARGE SCALE GENOMIC DNA]</scope>
</reference>
<feature type="compositionally biased region" description="Polar residues" evidence="1">
    <location>
        <begin position="506"/>
        <end position="521"/>
    </location>
</feature>
<dbReference type="OrthoDB" id="1931260at2759"/>
<protein>
    <submittedName>
        <fullName evidence="2">Uncharacterized protein</fullName>
    </submittedName>
</protein>
<feature type="compositionally biased region" description="Low complexity" evidence="1">
    <location>
        <begin position="290"/>
        <end position="309"/>
    </location>
</feature>
<keyword evidence="3" id="KW-1185">Reference proteome</keyword>
<dbReference type="InterPro" id="IPR045882">
    <property type="entry name" value="GPT1/2"/>
</dbReference>
<feature type="region of interest" description="Disordered" evidence="1">
    <location>
        <begin position="489"/>
        <end position="523"/>
    </location>
</feature>
<feature type="region of interest" description="Disordered" evidence="1">
    <location>
        <begin position="286"/>
        <end position="309"/>
    </location>
</feature>
<dbReference type="HOGENOM" id="CLU_319420_0_0_1"/>
<accession>W1PCZ0</accession>
<dbReference type="KEGG" id="atr:18433080"/>
<feature type="compositionally biased region" description="Polar residues" evidence="1">
    <location>
        <begin position="175"/>
        <end position="192"/>
    </location>
</feature>
<gene>
    <name evidence="2" type="ORF">AMTR_s00080p00083910</name>
</gene>
<organism evidence="2 3">
    <name type="scientific">Amborella trichopoda</name>
    <dbReference type="NCBI Taxonomy" id="13333"/>
    <lineage>
        <taxon>Eukaryota</taxon>
        <taxon>Viridiplantae</taxon>
        <taxon>Streptophyta</taxon>
        <taxon>Embryophyta</taxon>
        <taxon>Tracheophyta</taxon>
        <taxon>Spermatophyta</taxon>
        <taxon>Magnoliopsida</taxon>
        <taxon>Amborellales</taxon>
        <taxon>Amborellaceae</taxon>
        <taxon>Amborella</taxon>
    </lineage>
</organism>
<sequence length="910" mass="98408">MEEGLDMARLSLIDVSSADDSLIDGDLPLLPCSDFSKKWDEPNCFESHEDVCDREAEKVAPPEPNRTRKVSKCNLRKSLAWDSAFFTNEGVLDSEELALVNKTFKKAEPPKLPGIQEETQRSFDSSSTLDGGDIPFRNLEVDTCDCVQKVIENVGDDVKIPDTKCGNNEARPSLKESSNSGSSTKRSLTQGRMKQVPVSKKCFTPKHGLDPTSKGVVIQLVEATRHGESKSSLKPPKFSSQISKPASIAMTKKLSANSRIAKTTPVKGLPDRMGYLQPAAVSQKHISTDSCSVRSTPSPKSSSSGSPCSYKQLSSLSSISLERSGSASSDSIAKSPLRIVRNKFESRTTSLSSYLMSNSQSSLSISPASSVDAISETSSTSTNHGSHYSKPCNDIDSLPLHNQIMPCADIQNETALCPCEEQTVVPENVRNGLFCVSVEKQSNRSSVSSAVVHGSNKGGIQKGGHCIKPTGLRMPSPKIGFFDAANIPPGHSVSTSEEKSRVHSTIGGQQSQPGMQTSVPRNATGLGISDVVKVKVNKIQSTRAAAQSQNVFSGSHHSGPSHASSSSTSRPAAPARLAQRIPKQNPRASDAPKISEKRLSMSLKAWKGSSARNNKDGNFENTQNVTIKPAESFDRASSSDLSEEKNQQEDCRGDCSAENQVSSMSNLNVPEENSPLGCSEAKYGFDLGKISSYDTSSIVSSEESLAQNMDFSLPRNRKNGDYLLSPQYNAVVSLDTESKDHGEIFGRNGNCIDLKPDFRYVLSLPVLEVNELDKSDTSRSSSSYLSEPSSFNHKLDALQSSSELNSLPVRSEFMSSGKSPLAINYSLCKWSENYEQNIELHSEKSLEKKSAYSLREKASSLIASGTYPPDTVEKIGQENIILKVFNEDDVHERVIVPKDISCGASPIVSS</sequence>
<feature type="compositionally biased region" description="Low complexity" evidence="1">
    <location>
        <begin position="553"/>
        <end position="576"/>
    </location>
</feature>
<dbReference type="Gramene" id="ERN04915">
    <property type="protein sequence ID" value="ERN04915"/>
    <property type="gene ID" value="AMTR_s00080p00083910"/>
</dbReference>
<dbReference type="EMBL" id="KI394095">
    <property type="protein sequence ID" value="ERN04915.1"/>
    <property type="molecule type" value="Genomic_DNA"/>
</dbReference>
<feature type="region of interest" description="Disordered" evidence="1">
    <location>
        <begin position="110"/>
        <end position="129"/>
    </location>
</feature>
<dbReference type="PANTHER" id="PTHR33737">
    <property type="entry name" value="OS05G0121800 PROTEIN"/>
    <property type="match status" value="1"/>
</dbReference>
<dbReference type="PANTHER" id="PTHR33737:SF2">
    <property type="entry name" value="OS12G0102700 PROTEIN"/>
    <property type="match status" value="1"/>
</dbReference>
<proteinExistence type="predicted"/>
<dbReference type="OMA" id="RNYCTLL"/>
<name>W1PCZ0_AMBTC</name>
<feature type="region of interest" description="Disordered" evidence="1">
    <location>
        <begin position="158"/>
        <end position="206"/>
    </location>
</feature>